<dbReference type="InterPro" id="IPR005829">
    <property type="entry name" value="Sugar_transporter_CS"/>
</dbReference>
<feature type="transmembrane region" description="Helical" evidence="8">
    <location>
        <begin position="21"/>
        <end position="41"/>
    </location>
</feature>
<evidence type="ECO:0000259" key="9">
    <source>
        <dbReference type="PROSITE" id="PS50850"/>
    </source>
</evidence>
<dbReference type="Gene3D" id="1.20.1250.20">
    <property type="entry name" value="MFS general substrate transporter like domains"/>
    <property type="match status" value="1"/>
</dbReference>
<keyword evidence="11" id="KW-1185">Reference proteome</keyword>
<evidence type="ECO:0000313" key="11">
    <source>
        <dbReference type="Proteomes" id="UP000319769"/>
    </source>
</evidence>
<feature type="transmembrane region" description="Helical" evidence="8">
    <location>
        <begin position="275"/>
        <end position="299"/>
    </location>
</feature>
<protein>
    <submittedName>
        <fullName evidence="10">MFS transporter</fullName>
    </submittedName>
</protein>
<evidence type="ECO:0000256" key="1">
    <source>
        <dbReference type="ARBA" id="ARBA00004651"/>
    </source>
</evidence>
<comment type="subcellular location">
    <subcellularLocation>
        <location evidence="1">Cell membrane</location>
        <topology evidence="1">Multi-pass membrane protein</topology>
    </subcellularLocation>
</comment>
<feature type="transmembrane region" description="Helical" evidence="8">
    <location>
        <begin position="238"/>
        <end position="255"/>
    </location>
</feature>
<feature type="transmembrane region" description="Helical" evidence="8">
    <location>
        <begin position="206"/>
        <end position="226"/>
    </location>
</feature>
<keyword evidence="7 8" id="KW-0472">Membrane</keyword>
<evidence type="ECO:0000313" key="10">
    <source>
        <dbReference type="EMBL" id="KAA9163282.1"/>
    </source>
</evidence>
<feature type="transmembrane region" description="Helical" evidence="8">
    <location>
        <begin position="175"/>
        <end position="194"/>
    </location>
</feature>
<evidence type="ECO:0000256" key="5">
    <source>
        <dbReference type="ARBA" id="ARBA00022692"/>
    </source>
</evidence>
<feature type="transmembrane region" description="Helical" evidence="8">
    <location>
        <begin position="305"/>
        <end position="327"/>
    </location>
</feature>
<keyword evidence="6 8" id="KW-1133">Transmembrane helix</keyword>
<evidence type="ECO:0000256" key="6">
    <source>
        <dbReference type="ARBA" id="ARBA00022989"/>
    </source>
</evidence>
<dbReference type="EMBL" id="VMNW02000010">
    <property type="protein sequence ID" value="KAA9163282.1"/>
    <property type="molecule type" value="Genomic_DNA"/>
</dbReference>
<dbReference type="InterPro" id="IPR004638">
    <property type="entry name" value="EmrB-like"/>
</dbReference>
<feature type="transmembrane region" description="Helical" evidence="8">
    <location>
        <begin position="148"/>
        <end position="169"/>
    </location>
</feature>
<feature type="domain" description="Major facilitator superfamily (MFS) profile" evidence="9">
    <location>
        <begin position="23"/>
        <end position="460"/>
    </location>
</feature>
<organism evidence="10 11">
    <name type="scientific">Amycolatopsis acidicola</name>
    <dbReference type="NCBI Taxonomy" id="2596893"/>
    <lineage>
        <taxon>Bacteria</taxon>
        <taxon>Bacillati</taxon>
        <taxon>Actinomycetota</taxon>
        <taxon>Actinomycetes</taxon>
        <taxon>Pseudonocardiales</taxon>
        <taxon>Pseudonocardiaceae</taxon>
        <taxon>Amycolatopsis</taxon>
    </lineage>
</organism>
<sequence length="464" mass="47105">MTIPITDSSPRGASEGARHAISALAAAVLGFFVVTLDAVIVNVTLPSIRADLGGGVSGLQWLVDGYTLMFAALLLTAGSLTDRVGARRAFGGGVTLFVLASAACGFAPTAGFLVGARFVQGVAAAVMMPSSMALIRQAFPEPVARGRAVAVWAMGGAVASSAGPVLGGVLNLLDWRWIFFVNLPVGVVALVLLARVAPSPRRLVPFDYAGQAAGIVAMGGLTYGAIEAGSAGLASSRVLAAFVVAVLGLAVFVLVQKRTAHPMVPPALFRSRTVVITVVTGFAFMVGYYGLPFVLSLYLQQNRGLSALATGVAFLPMMLIGAALTPFSARLAERLGRRSLIVAGLGAMTLGLVALGVLPASAPVWLLSVLMVLVGLGGPLVAPPATALLLDAVPGSLTGVASGVFNTSRQLGGALAVAVFGALLANPATLTRGVHASLLLAAAVLMLTTVAALRLRPELAKESR</sequence>
<dbReference type="OrthoDB" id="9781469at2"/>
<evidence type="ECO:0000256" key="8">
    <source>
        <dbReference type="SAM" id="Phobius"/>
    </source>
</evidence>
<dbReference type="PROSITE" id="PS50850">
    <property type="entry name" value="MFS"/>
    <property type="match status" value="1"/>
</dbReference>
<keyword evidence="3" id="KW-0813">Transport</keyword>
<feature type="transmembrane region" description="Helical" evidence="8">
    <location>
        <begin position="411"/>
        <end position="430"/>
    </location>
</feature>
<keyword evidence="4" id="KW-1003">Cell membrane</keyword>
<reference evidence="10" key="1">
    <citation type="submission" date="2019-09" db="EMBL/GenBank/DDBJ databases">
        <authorList>
            <person name="Teo W.F.A."/>
            <person name="Duangmal K."/>
        </authorList>
    </citation>
    <scope>NUCLEOTIDE SEQUENCE [LARGE SCALE GENOMIC DNA]</scope>
    <source>
        <strain evidence="10">K81G1</strain>
    </source>
</reference>
<dbReference type="PROSITE" id="PS00216">
    <property type="entry name" value="SUGAR_TRANSPORT_1"/>
    <property type="match status" value="1"/>
</dbReference>
<dbReference type="PANTHER" id="PTHR42718:SF9">
    <property type="entry name" value="MAJOR FACILITATOR SUPERFAMILY MULTIDRUG TRANSPORTER MFSC"/>
    <property type="match status" value="1"/>
</dbReference>
<dbReference type="InterPro" id="IPR011701">
    <property type="entry name" value="MFS"/>
</dbReference>
<name>A0A5N0VF31_9PSEU</name>
<evidence type="ECO:0000256" key="3">
    <source>
        <dbReference type="ARBA" id="ARBA00022448"/>
    </source>
</evidence>
<dbReference type="SUPFAM" id="SSF103473">
    <property type="entry name" value="MFS general substrate transporter"/>
    <property type="match status" value="1"/>
</dbReference>
<comment type="similarity">
    <text evidence="2">Belongs to the major facilitator superfamily. EmrB family.</text>
</comment>
<dbReference type="GO" id="GO:0022857">
    <property type="term" value="F:transmembrane transporter activity"/>
    <property type="evidence" value="ECO:0007669"/>
    <property type="project" value="InterPro"/>
</dbReference>
<dbReference type="NCBIfam" id="TIGR00711">
    <property type="entry name" value="efflux_EmrB"/>
    <property type="match status" value="1"/>
</dbReference>
<dbReference type="InterPro" id="IPR036259">
    <property type="entry name" value="MFS_trans_sf"/>
</dbReference>
<feature type="transmembrane region" description="Helical" evidence="8">
    <location>
        <begin position="436"/>
        <end position="455"/>
    </location>
</feature>
<dbReference type="InterPro" id="IPR020846">
    <property type="entry name" value="MFS_dom"/>
</dbReference>
<proteinExistence type="inferred from homology"/>
<keyword evidence="5 8" id="KW-0812">Transmembrane</keyword>
<evidence type="ECO:0000256" key="7">
    <source>
        <dbReference type="ARBA" id="ARBA00023136"/>
    </source>
</evidence>
<comment type="caution">
    <text evidence="10">The sequence shown here is derived from an EMBL/GenBank/DDBJ whole genome shotgun (WGS) entry which is preliminary data.</text>
</comment>
<dbReference type="AlphaFoldDB" id="A0A5N0VF31"/>
<feature type="transmembrane region" description="Helical" evidence="8">
    <location>
        <begin position="364"/>
        <end position="390"/>
    </location>
</feature>
<evidence type="ECO:0000256" key="2">
    <source>
        <dbReference type="ARBA" id="ARBA00008537"/>
    </source>
</evidence>
<evidence type="ECO:0000256" key="4">
    <source>
        <dbReference type="ARBA" id="ARBA00022475"/>
    </source>
</evidence>
<dbReference type="Proteomes" id="UP000319769">
    <property type="component" value="Unassembled WGS sequence"/>
</dbReference>
<dbReference type="PANTHER" id="PTHR42718">
    <property type="entry name" value="MAJOR FACILITATOR SUPERFAMILY MULTIDRUG TRANSPORTER MFSC"/>
    <property type="match status" value="1"/>
</dbReference>
<accession>A0A5N0VF31</accession>
<feature type="transmembrane region" description="Helical" evidence="8">
    <location>
        <begin position="93"/>
        <end position="112"/>
    </location>
</feature>
<dbReference type="GO" id="GO:0005886">
    <property type="term" value="C:plasma membrane"/>
    <property type="evidence" value="ECO:0007669"/>
    <property type="project" value="UniProtKB-SubCell"/>
</dbReference>
<dbReference type="Pfam" id="PF07690">
    <property type="entry name" value="MFS_1"/>
    <property type="match status" value="1"/>
</dbReference>
<feature type="transmembrane region" description="Helical" evidence="8">
    <location>
        <begin position="118"/>
        <end position="136"/>
    </location>
</feature>
<feature type="transmembrane region" description="Helical" evidence="8">
    <location>
        <begin position="339"/>
        <end position="358"/>
    </location>
</feature>
<feature type="transmembrane region" description="Helical" evidence="8">
    <location>
        <begin position="61"/>
        <end position="81"/>
    </location>
</feature>
<dbReference type="CDD" id="cd17321">
    <property type="entry name" value="MFS_MMR_MDR_like"/>
    <property type="match status" value="1"/>
</dbReference>
<gene>
    <name evidence="10" type="ORF">FPZ12_009815</name>
</gene>
<dbReference type="Gene3D" id="1.20.1720.10">
    <property type="entry name" value="Multidrug resistance protein D"/>
    <property type="match status" value="1"/>
</dbReference>